<reference evidence="1" key="1">
    <citation type="submission" date="2021-01" db="UniProtKB">
        <authorList>
            <consortium name="EnsemblMetazoa"/>
        </authorList>
    </citation>
    <scope>IDENTIFICATION</scope>
</reference>
<dbReference type="RefSeq" id="XP_066918466.1">
    <property type="nucleotide sequence ID" value="XM_067062365.1"/>
</dbReference>
<evidence type="ECO:0000313" key="1">
    <source>
        <dbReference type="EnsemblMetazoa" id="CLYHEMP010571.1"/>
    </source>
</evidence>
<dbReference type="OrthoDB" id="5984767at2759"/>
<keyword evidence="2" id="KW-1185">Reference proteome</keyword>
<name>A0A7M5UID8_9CNID</name>
<dbReference type="Proteomes" id="UP000594262">
    <property type="component" value="Unplaced"/>
</dbReference>
<protein>
    <submittedName>
        <fullName evidence="1">Uncharacterized protein</fullName>
    </submittedName>
</protein>
<dbReference type="AlphaFoldDB" id="A0A7M5UID8"/>
<proteinExistence type="predicted"/>
<sequence length="263" mass="29509">MGSSSFLKLRMRTKSLKVQGMFVKDARFIFLFIVLFLDAIKCHLYQKYLIPSQSYTKEEEVFRTKSQTECLLRCGKRKCMNTIIEDENCQCTTTDCLANRAASNETTSMVECYESPLLPVTAGPICYKGRNNQYASFTIPHKGKVKDIKLQHVSGGIECSEDIGSSGASYWGCHHYVFTSTDILTLITNNQNIPVFPPISQGVIKFTIPGTHIDSDEIVFTPSSPVAVQKGEEFRIWNTEDLYDSADGDNPGTHCVHVLVKFC</sequence>
<organism evidence="1 2">
    <name type="scientific">Clytia hemisphaerica</name>
    <dbReference type="NCBI Taxonomy" id="252671"/>
    <lineage>
        <taxon>Eukaryota</taxon>
        <taxon>Metazoa</taxon>
        <taxon>Cnidaria</taxon>
        <taxon>Hydrozoa</taxon>
        <taxon>Hydroidolina</taxon>
        <taxon>Leptothecata</taxon>
        <taxon>Obeliida</taxon>
        <taxon>Clytiidae</taxon>
        <taxon>Clytia</taxon>
    </lineage>
</organism>
<accession>A0A7M5UID8</accession>
<dbReference type="EnsemblMetazoa" id="CLYHEMT010571.1">
    <property type="protein sequence ID" value="CLYHEMP010571.1"/>
    <property type="gene ID" value="CLYHEMG010571"/>
</dbReference>
<dbReference type="GeneID" id="136805804"/>
<evidence type="ECO:0000313" key="2">
    <source>
        <dbReference type="Proteomes" id="UP000594262"/>
    </source>
</evidence>